<name>A0A0C4EB52_MAGP6</name>
<evidence type="ECO:0008006" key="5">
    <source>
        <dbReference type="Google" id="ProtNLM"/>
    </source>
</evidence>
<accession>A0A0C4EB52</accession>
<evidence type="ECO:0000256" key="1">
    <source>
        <dbReference type="SAM" id="MobiDB-lite"/>
    </source>
</evidence>
<evidence type="ECO:0000313" key="2">
    <source>
        <dbReference type="EMBL" id="KLU91378.1"/>
    </source>
</evidence>
<dbReference type="EMBL" id="ADBL01002544">
    <property type="status" value="NOT_ANNOTATED_CDS"/>
    <property type="molecule type" value="Genomic_DNA"/>
</dbReference>
<dbReference type="OrthoDB" id="5382953at2759"/>
<reference evidence="2" key="3">
    <citation type="submission" date="2011-03" db="EMBL/GenBank/DDBJ databases">
        <title>Annotation of Magnaporthe poae ATCC 64411.</title>
        <authorList>
            <person name="Ma L.-J."/>
            <person name="Dead R."/>
            <person name="Young S.K."/>
            <person name="Zeng Q."/>
            <person name="Gargeya S."/>
            <person name="Fitzgerald M."/>
            <person name="Haas B."/>
            <person name="Abouelleil A."/>
            <person name="Alvarado L."/>
            <person name="Arachchi H.M."/>
            <person name="Berlin A."/>
            <person name="Brown A."/>
            <person name="Chapman S.B."/>
            <person name="Chen Z."/>
            <person name="Dunbar C."/>
            <person name="Freedman E."/>
            <person name="Gearin G."/>
            <person name="Gellesch M."/>
            <person name="Goldberg J."/>
            <person name="Griggs A."/>
            <person name="Gujja S."/>
            <person name="Heiman D."/>
            <person name="Howarth C."/>
            <person name="Larson L."/>
            <person name="Lui A."/>
            <person name="MacDonald P.J.P."/>
            <person name="Mehta T."/>
            <person name="Montmayeur A."/>
            <person name="Murphy C."/>
            <person name="Neiman D."/>
            <person name="Pearson M."/>
            <person name="Priest M."/>
            <person name="Roberts A."/>
            <person name="Saif S."/>
            <person name="Shea T."/>
            <person name="Shenoy N."/>
            <person name="Sisk P."/>
            <person name="Stolte C."/>
            <person name="Sykes S."/>
            <person name="Yandava C."/>
            <person name="Wortman J."/>
            <person name="Nusbaum C."/>
            <person name="Birren B."/>
        </authorList>
    </citation>
    <scope>NUCLEOTIDE SEQUENCE</scope>
    <source>
        <strain evidence="2">ATCC 64411</strain>
    </source>
</reference>
<reference evidence="3" key="5">
    <citation type="submission" date="2015-06" db="UniProtKB">
        <authorList>
            <consortium name="EnsemblFungi"/>
        </authorList>
    </citation>
    <scope>IDENTIFICATION</scope>
    <source>
        <strain evidence="3">ATCC 64411</strain>
    </source>
</reference>
<gene>
    <name evidence="2" type="ORF">MAPG_09899</name>
</gene>
<organism evidence="3 4">
    <name type="scientific">Magnaporthiopsis poae (strain ATCC 64411 / 73-15)</name>
    <name type="common">Kentucky bluegrass fungus</name>
    <name type="synonym">Magnaporthe poae</name>
    <dbReference type="NCBI Taxonomy" id="644358"/>
    <lineage>
        <taxon>Eukaryota</taxon>
        <taxon>Fungi</taxon>
        <taxon>Dikarya</taxon>
        <taxon>Ascomycota</taxon>
        <taxon>Pezizomycotina</taxon>
        <taxon>Sordariomycetes</taxon>
        <taxon>Sordariomycetidae</taxon>
        <taxon>Magnaporthales</taxon>
        <taxon>Magnaporthaceae</taxon>
        <taxon>Magnaporthiopsis</taxon>
    </lineage>
</organism>
<feature type="compositionally biased region" description="Basic and acidic residues" evidence="1">
    <location>
        <begin position="488"/>
        <end position="500"/>
    </location>
</feature>
<dbReference type="EMBL" id="GL876977">
    <property type="protein sequence ID" value="KLU91378.1"/>
    <property type="molecule type" value="Genomic_DNA"/>
</dbReference>
<dbReference type="OMA" id="NGPRDSW"/>
<feature type="compositionally biased region" description="Low complexity" evidence="1">
    <location>
        <begin position="285"/>
        <end position="295"/>
    </location>
</feature>
<proteinExistence type="predicted"/>
<dbReference type="EnsemblFungi" id="MAPG_09899T0">
    <property type="protein sequence ID" value="MAPG_09899T0"/>
    <property type="gene ID" value="MAPG_09899"/>
</dbReference>
<feature type="compositionally biased region" description="Acidic residues" evidence="1">
    <location>
        <begin position="512"/>
        <end position="522"/>
    </location>
</feature>
<reference evidence="2" key="2">
    <citation type="submission" date="2010-05" db="EMBL/GenBank/DDBJ databases">
        <title>The Genome Sequence of Magnaporthe poae strain ATCC 64411.</title>
        <authorList>
            <consortium name="The Broad Institute Genome Sequencing Platform"/>
            <consortium name="Broad Institute Genome Sequencing Center for Infectious Disease"/>
            <person name="Ma L.-J."/>
            <person name="Dead R."/>
            <person name="Young S."/>
            <person name="Zeng Q."/>
            <person name="Koehrsen M."/>
            <person name="Alvarado L."/>
            <person name="Berlin A."/>
            <person name="Chapman S.B."/>
            <person name="Chen Z."/>
            <person name="Freedman E."/>
            <person name="Gellesch M."/>
            <person name="Goldberg J."/>
            <person name="Griggs A."/>
            <person name="Gujja S."/>
            <person name="Heilman E.R."/>
            <person name="Heiman D."/>
            <person name="Hepburn T."/>
            <person name="Howarth C."/>
            <person name="Jen D."/>
            <person name="Larson L."/>
            <person name="Mehta T."/>
            <person name="Neiman D."/>
            <person name="Pearson M."/>
            <person name="Roberts A."/>
            <person name="Saif S."/>
            <person name="Shea T."/>
            <person name="Shenoy N."/>
            <person name="Sisk P."/>
            <person name="Stolte C."/>
            <person name="Sykes S."/>
            <person name="Walk T."/>
            <person name="White J."/>
            <person name="Yandava C."/>
            <person name="Haas B."/>
            <person name="Nusbaum C."/>
            <person name="Birren B."/>
        </authorList>
    </citation>
    <scope>NUCLEOTIDE SEQUENCE</scope>
    <source>
        <strain evidence="2">ATCC 64411</strain>
    </source>
</reference>
<reference evidence="4" key="1">
    <citation type="submission" date="2010-05" db="EMBL/GenBank/DDBJ databases">
        <title>The genome sequence of Magnaporthe poae strain ATCC 64411.</title>
        <authorList>
            <person name="Ma L.-J."/>
            <person name="Dead R."/>
            <person name="Young S."/>
            <person name="Zeng Q."/>
            <person name="Koehrsen M."/>
            <person name="Alvarado L."/>
            <person name="Berlin A."/>
            <person name="Chapman S.B."/>
            <person name="Chen Z."/>
            <person name="Freedman E."/>
            <person name="Gellesch M."/>
            <person name="Goldberg J."/>
            <person name="Griggs A."/>
            <person name="Gujja S."/>
            <person name="Heilman E.R."/>
            <person name="Heiman D."/>
            <person name="Hepburn T."/>
            <person name="Howarth C."/>
            <person name="Jen D."/>
            <person name="Larson L."/>
            <person name="Mehta T."/>
            <person name="Neiman D."/>
            <person name="Pearson M."/>
            <person name="Roberts A."/>
            <person name="Saif S."/>
            <person name="Shea T."/>
            <person name="Shenoy N."/>
            <person name="Sisk P."/>
            <person name="Stolte C."/>
            <person name="Sykes S."/>
            <person name="Walk T."/>
            <person name="White J."/>
            <person name="Yandava C."/>
            <person name="Haas B."/>
            <person name="Nusbaum C."/>
            <person name="Birren B."/>
        </authorList>
    </citation>
    <scope>NUCLEOTIDE SEQUENCE [LARGE SCALE GENOMIC DNA]</scope>
    <source>
        <strain evidence="4">ATCC 64411 / 73-15</strain>
    </source>
</reference>
<keyword evidence="4" id="KW-1185">Reference proteome</keyword>
<dbReference type="VEuPathDB" id="FungiDB:MAPG_09899"/>
<sequence length="638" mass="71784">MAGRRRRAAASTGIHYHPELKVLRPDTGLDDEQDEDAAEPVLEEAAVFKMDGTTMANVLEMTAHGPFIVRGKLIVDTPKSRRRLFNPKVKSIYIEISQSTQYSIGWGFKGNPCPSVWIAGASGWMEITPARQYRPIYDKMMEGITLYYRIQDAYNDLVGSKTGAKKAAVMAKAPIRDIFFKYAHRVGDGVLLPEVERRCDDHALFLLDQFSKEMKENFDWNECGFVRYMKDRHPHRQQELDRAQEKATRNGVFTAKTEAATQPTQVQTEQQLVDEIMEDDEVGDQSEQGQQGQQEAGPRTRNSRRPSPNISEPAPAPSTGSFASRRPAEIAPFLVNFINETADEAGGNIHKHKHTKYAHRMYMDCRIKDHKCCKEILSLYAPDLLQLLDRAKFGGSPFWQYLEAEAASPPTRLEYISLEQIPYQLVRRVKVMSKPANTGLGSPAVLPQSSHNQSEAPRPQYSGKVPGLRLASRKRPREDEGNYESSDIDSRTSHAVETNRKRATPQTRQASDDDSSDSDSSSDSEGNNVSKIVLKSYPLQTDKPKGPRGTWICEEDGCGHVVRSALEPEQKQLVLQHMREHTSAKSVRAMQAEQEGRLNGLPIQNLLDKILKEGKKKDSKSTTLQNVPERIKRVGLGW</sequence>
<dbReference type="STRING" id="644358.A0A0C4EB52"/>
<dbReference type="eggNOG" id="ENOG502SK9A">
    <property type="taxonomic scope" value="Eukaryota"/>
</dbReference>
<evidence type="ECO:0000313" key="4">
    <source>
        <dbReference type="Proteomes" id="UP000011715"/>
    </source>
</evidence>
<feature type="region of interest" description="Disordered" evidence="1">
    <location>
        <begin position="280"/>
        <end position="324"/>
    </location>
</feature>
<evidence type="ECO:0000313" key="3">
    <source>
        <dbReference type="EnsemblFungi" id="MAPG_09899T0"/>
    </source>
</evidence>
<protein>
    <recommendedName>
        <fullName evidence="5">DNA (cytosine-5)-methyltransferase 1 replication foci domain-containing protein</fullName>
    </recommendedName>
</protein>
<dbReference type="AlphaFoldDB" id="A0A0C4EB52"/>
<feature type="region of interest" description="Disordered" evidence="1">
    <location>
        <begin position="437"/>
        <end position="548"/>
    </location>
</feature>
<dbReference type="Proteomes" id="UP000011715">
    <property type="component" value="Unassembled WGS sequence"/>
</dbReference>
<reference evidence="3" key="4">
    <citation type="journal article" date="2015" name="G3 (Bethesda)">
        <title>Genome sequences of three phytopathogenic species of the Magnaporthaceae family of fungi.</title>
        <authorList>
            <person name="Okagaki L.H."/>
            <person name="Nunes C.C."/>
            <person name="Sailsbery J."/>
            <person name="Clay B."/>
            <person name="Brown D."/>
            <person name="John T."/>
            <person name="Oh Y."/>
            <person name="Young N."/>
            <person name="Fitzgerald M."/>
            <person name="Haas B.J."/>
            <person name="Zeng Q."/>
            <person name="Young S."/>
            <person name="Adiconis X."/>
            <person name="Fan L."/>
            <person name="Levin J.Z."/>
            <person name="Mitchell T.K."/>
            <person name="Okubara P.A."/>
            <person name="Farman M.L."/>
            <person name="Kohn L.M."/>
            <person name="Birren B."/>
            <person name="Ma L.-J."/>
            <person name="Dean R.A."/>
        </authorList>
    </citation>
    <scope>NUCLEOTIDE SEQUENCE</scope>
    <source>
        <strain evidence="3">ATCC 64411 / 73-15</strain>
    </source>
</reference>